<dbReference type="InterPro" id="IPR056431">
    <property type="entry name" value="C2CD5_YbjQ-rel_dom"/>
</dbReference>
<dbReference type="PANTHER" id="PTHR37412:SF2">
    <property type="entry name" value="C2 DOMAIN-CONTAINING PROTEIN 5"/>
    <property type="match status" value="1"/>
</dbReference>
<evidence type="ECO:0000313" key="18">
    <source>
        <dbReference type="Ensembl" id="ENSCCRP00010019076.1"/>
    </source>
</evidence>
<feature type="domain" description="C2" evidence="17">
    <location>
        <begin position="1"/>
        <end position="109"/>
    </location>
</feature>
<proteinExistence type="predicted"/>
<evidence type="ECO:0000256" key="6">
    <source>
        <dbReference type="ARBA" id="ARBA00022475"/>
    </source>
</evidence>
<keyword evidence="9" id="KW-0106">Calcium</keyword>
<feature type="region of interest" description="Disordered" evidence="16">
    <location>
        <begin position="253"/>
        <end position="294"/>
    </location>
</feature>
<evidence type="ECO:0000256" key="7">
    <source>
        <dbReference type="ARBA" id="ARBA00022490"/>
    </source>
</evidence>
<keyword evidence="10" id="KW-0653">Protein transport</keyword>
<keyword evidence="12" id="KW-0472">Membrane</keyword>
<dbReference type="PROSITE" id="PS50004">
    <property type="entry name" value="C2"/>
    <property type="match status" value="1"/>
</dbReference>
<feature type="compositionally biased region" description="Polar residues" evidence="16">
    <location>
        <begin position="253"/>
        <end position="264"/>
    </location>
</feature>
<organism evidence="18 19">
    <name type="scientific">Cyprinus carpio</name>
    <name type="common">Common carp</name>
    <dbReference type="NCBI Taxonomy" id="7962"/>
    <lineage>
        <taxon>Eukaryota</taxon>
        <taxon>Metazoa</taxon>
        <taxon>Chordata</taxon>
        <taxon>Craniata</taxon>
        <taxon>Vertebrata</taxon>
        <taxon>Euteleostomi</taxon>
        <taxon>Actinopterygii</taxon>
        <taxon>Neopterygii</taxon>
        <taxon>Teleostei</taxon>
        <taxon>Ostariophysi</taxon>
        <taxon>Cypriniformes</taxon>
        <taxon>Cyprinidae</taxon>
        <taxon>Cyprininae</taxon>
        <taxon>Cyprinus</taxon>
    </lineage>
</organism>
<dbReference type="AlphaFoldDB" id="A0A8C1ILJ3"/>
<dbReference type="Gene3D" id="2.60.40.150">
    <property type="entry name" value="C2 domain"/>
    <property type="match status" value="1"/>
</dbReference>
<dbReference type="GO" id="GO:0030659">
    <property type="term" value="C:cytoplasmic vesicle membrane"/>
    <property type="evidence" value="ECO:0007669"/>
    <property type="project" value="UniProtKB-SubCell"/>
</dbReference>
<evidence type="ECO:0000259" key="17">
    <source>
        <dbReference type="PROSITE" id="PS50004"/>
    </source>
</evidence>
<feature type="compositionally biased region" description="Low complexity" evidence="16">
    <location>
        <begin position="405"/>
        <end position="420"/>
    </location>
</feature>
<keyword evidence="8" id="KW-0479">Metal-binding</keyword>
<keyword evidence="14" id="KW-0968">Cytoplasmic vesicle</keyword>
<keyword evidence="11" id="KW-0446">Lipid-binding</keyword>
<sequence length="1153" mass="127314">MPGKLKAKIVAGRHLPVMDRASDLTDAFVEVKFGNTTFKTDVYPKSLNPQWNSEWFKFEVDDEDLQDEPLQITVLDHDTYSANDAIGKVYIDIDPLLCSEAATVISGWLPIYDTIHGIRGEINVLVKVDLFNDLNRFRQSSCGVKFFCTTSIPRCYRAVMVHGFVEELVVNEDPEYQWIDRIRTPRASNEARQRLIFLMSGELQRKIGLKVLEMGGNAVVGYLQCFDLEGESGLVVRAIGTACTLEKISTFPATATHPNNSSPSKDMKDSPQAAPSTLGCRSTHSSPVHSASSRLSQGFSVSVPTLLFAGMKPRHRSSEVPRARQCRQVPHDPHDLVTTLPRTCHPVLHWQTAMTSPAPLPFSCQSNLVYSLKMPLTNQPGFGEEAPGVPLSSGPPTPLRAQTFSSFSPSKSYSRQSSSSDTELSLTPKTGMGSGGSAGKEAGPLKALLRQQTQSALEQREYPFFTLTAFPPGFLLHVGGVVSARSVKLLDRIHNPDEPETRDAWWEEIRQEIKSHAKALGCHAVVGYSESTSICEEVCILSASGTAAVLSSRFMQDGPLDTEHRFEEVVSPGCGFCHIPYDELNIPFPAQLTYCYCCRRYKVPDVLFTTIDLPTEANVTGKGCLIQARLCRTKKKAQGEGNATAISSLLPFLEYELHTQLMNKLKLRGMNALFGLRIQISVGETMLLGLASATGVYLTALPSPGGIQIAGKTPSDITYEQHISTMQKKINDTIDKNKELYEINPPEVVEEIIGSPIPEPRQRSRLFRSHSESSDEVSELDLSHGKKDAFVLEIDDTDAVEDIHALLTDSPTPAGFYSCNTEIMPGIQNWTSAIQMFTSVRVFRLNANLTNQGLNKIFSDLCENLLKSLYFKLRSMVPCCLCHLNFTVAIPEDELIQVAVTAVAMSFDKEQPLENGKQSGEKTLIKAITENDEQLQFNLELNAETSSHNPLSSPKGLSEVGSHLSARDRCSSWIEQLKLKAHTIRRGSVKTTSSLEKASPLPEGRSRSLRSNRSYSGSSVAVVKMTPLSFIPGAKIIKYLGIINMFFIRETSSLREEGGVSGFLHTFIAEVFAMVRAHVAALGGNAVVSYSMKECVFMENPNKNQVNTCTVTHTHTQTHTHSTHHVCSFMLCAFTGAVPNQRQWGRCYFRPRI</sequence>
<evidence type="ECO:0000256" key="9">
    <source>
        <dbReference type="ARBA" id="ARBA00022837"/>
    </source>
</evidence>
<dbReference type="InterPro" id="IPR038983">
    <property type="entry name" value="C2CD5"/>
</dbReference>
<feature type="region of interest" description="Disordered" evidence="16">
    <location>
        <begin position="988"/>
        <end position="1012"/>
    </location>
</feature>
<protein>
    <recommendedName>
        <fullName evidence="15">C2 domain-containing protein 5</fullName>
    </recommendedName>
</protein>
<dbReference type="SUPFAM" id="SSF49562">
    <property type="entry name" value="C2 domain (Calcium/lipid-binding domain, CaLB)"/>
    <property type="match status" value="1"/>
</dbReference>
<dbReference type="Pfam" id="PF00168">
    <property type="entry name" value="C2"/>
    <property type="match status" value="1"/>
</dbReference>
<dbReference type="Pfam" id="PF23128">
    <property type="entry name" value="YbjQ_4"/>
    <property type="match status" value="1"/>
</dbReference>
<dbReference type="InterPro" id="IPR035892">
    <property type="entry name" value="C2_domain_sf"/>
</dbReference>
<keyword evidence="5" id="KW-0813">Transport</keyword>
<evidence type="ECO:0000256" key="12">
    <source>
        <dbReference type="ARBA" id="ARBA00023136"/>
    </source>
</evidence>
<dbReference type="Proteomes" id="UP000694427">
    <property type="component" value="Unplaced"/>
</dbReference>
<dbReference type="PANTHER" id="PTHR37412">
    <property type="entry name" value="C2 DOMAIN-CONTAINING PROTEIN 5"/>
    <property type="match status" value="1"/>
</dbReference>
<name>A0A8C1ILJ3_CYPCA</name>
<evidence type="ECO:0000256" key="15">
    <source>
        <dbReference type="ARBA" id="ARBA00068078"/>
    </source>
</evidence>
<keyword evidence="6" id="KW-1003">Cell membrane</keyword>
<dbReference type="FunFam" id="2.60.40.150:FF:000020">
    <property type="entry name" value="C2 calcium dependent domain containing 5"/>
    <property type="match status" value="1"/>
</dbReference>
<evidence type="ECO:0000256" key="3">
    <source>
        <dbReference type="ARBA" id="ARBA00004466"/>
    </source>
</evidence>
<dbReference type="GO" id="GO:0005886">
    <property type="term" value="C:plasma membrane"/>
    <property type="evidence" value="ECO:0007669"/>
    <property type="project" value="UniProtKB-SubCell"/>
</dbReference>
<evidence type="ECO:0000256" key="10">
    <source>
        <dbReference type="ARBA" id="ARBA00022927"/>
    </source>
</evidence>
<keyword evidence="19" id="KW-1185">Reference proteome</keyword>
<evidence type="ECO:0000256" key="13">
    <source>
        <dbReference type="ARBA" id="ARBA00023273"/>
    </source>
</evidence>
<keyword evidence="13" id="KW-0966">Cell projection</keyword>
<dbReference type="GO" id="GO:0031340">
    <property type="term" value="P:positive regulation of vesicle fusion"/>
    <property type="evidence" value="ECO:0007669"/>
    <property type="project" value="TreeGrafter"/>
</dbReference>
<dbReference type="Ensembl" id="ENSCCRT00010020876.1">
    <property type="protein sequence ID" value="ENSCCRP00010019076.1"/>
    <property type="gene ID" value="ENSCCRG00010008214.1"/>
</dbReference>
<evidence type="ECO:0000256" key="2">
    <source>
        <dbReference type="ARBA" id="ARBA00004236"/>
    </source>
</evidence>
<dbReference type="Pfam" id="PF23025">
    <property type="entry name" value="YbjQ_2"/>
    <property type="match status" value="3"/>
</dbReference>
<comment type="subcellular location">
    <subcellularLocation>
        <location evidence="2">Cell membrane</location>
    </subcellularLocation>
    <subcellularLocation>
        <location evidence="3">Cell projection</location>
        <location evidence="3">Ruffle</location>
    </subcellularLocation>
    <subcellularLocation>
        <location evidence="4">Cytoplasm</location>
        <location evidence="4">Cell cortex</location>
    </subcellularLocation>
    <subcellularLocation>
        <location evidence="1">Cytoplasmic vesicle membrane</location>
    </subcellularLocation>
</comment>
<dbReference type="GO" id="GO:0065002">
    <property type="term" value="P:intracellular protein transmembrane transport"/>
    <property type="evidence" value="ECO:0007669"/>
    <property type="project" value="TreeGrafter"/>
</dbReference>
<keyword evidence="7" id="KW-0963">Cytoplasm</keyword>
<feature type="compositionally biased region" description="Low complexity" evidence="16">
    <location>
        <begin position="282"/>
        <end position="294"/>
    </location>
</feature>
<evidence type="ECO:0000256" key="16">
    <source>
        <dbReference type="SAM" id="MobiDB-lite"/>
    </source>
</evidence>
<dbReference type="SMART" id="SM00239">
    <property type="entry name" value="C2"/>
    <property type="match status" value="1"/>
</dbReference>
<reference evidence="18" key="2">
    <citation type="submission" date="2025-09" db="UniProtKB">
        <authorList>
            <consortium name="Ensembl"/>
        </authorList>
    </citation>
    <scope>IDENTIFICATION</scope>
</reference>
<dbReference type="GO" id="GO:0005938">
    <property type="term" value="C:cell cortex"/>
    <property type="evidence" value="ECO:0007669"/>
    <property type="project" value="UniProtKB-SubCell"/>
</dbReference>
<dbReference type="GO" id="GO:0072659">
    <property type="term" value="P:protein localization to plasma membrane"/>
    <property type="evidence" value="ECO:0007669"/>
    <property type="project" value="TreeGrafter"/>
</dbReference>
<evidence type="ECO:0000256" key="8">
    <source>
        <dbReference type="ARBA" id="ARBA00022723"/>
    </source>
</evidence>
<dbReference type="GO" id="GO:0008286">
    <property type="term" value="P:insulin receptor signaling pathway"/>
    <property type="evidence" value="ECO:0007669"/>
    <property type="project" value="UniProtKB-ARBA"/>
</dbReference>
<dbReference type="InterPro" id="IPR000008">
    <property type="entry name" value="C2_dom"/>
</dbReference>
<dbReference type="CDD" id="cd08688">
    <property type="entry name" value="C2_KIAA0528-like"/>
    <property type="match status" value="1"/>
</dbReference>
<evidence type="ECO:0000256" key="4">
    <source>
        <dbReference type="ARBA" id="ARBA00004544"/>
    </source>
</evidence>
<evidence type="ECO:0000256" key="14">
    <source>
        <dbReference type="ARBA" id="ARBA00023329"/>
    </source>
</evidence>
<reference evidence="18" key="1">
    <citation type="submission" date="2025-08" db="UniProtKB">
        <authorList>
            <consortium name="Ensembl"/>
        </authorList>
    </citation>
    <scope>IDENTIFICATION</scope>
</reference>
<dbReference type="GO" id="GO:0005509">
    <property type="term" value="F:calcium ion binding"/>
    <property type="evidence" value="ECO:0007669"/>
    <property type="project" value="TreeGrafter"/>
</dbReference>
<evidence type="ECO:0000256" key="5">
    <source>
        <dbReference type="ARBA" id="ARBA00022448"/>
    </source>
</evidence>
<dbReference type="InterPro" id="IPR037785">
    <property type="entry name" value="C2_C2CD5"/>
</dbReference>
<dbReference type="InterPro" id="IPR056430">
    <property type="entry name" value="C2CD5_YbjQ-like_dom"/>
</dbReference>
<dbReference type="GO" id="GO:0090314">
    <property type="term" value="P:positive regulation of protein targeting to membrane"/>
    <property type="evidence" value="ECO:0007669"/>
    <property type="project" value="TreeGrafter"/>
</dbReference>
<evidence type="ECO:0000256" key="1">
    <source>
        <dbReference type="ARBA" id="ARBA00004156"/>
    </source>
</evidence>
<accession>A0A8C1ILJ3</accession>
<dbReference type="InterPro" id="IPR057815">
    <property type="entry name" value="C2CD5_C"/>
</dbReference>
<evidence type="ECO:0000313" key="19">
    <source>
        <dbReference type="Proteomes" id="UP000694427"/>
    </source>
</evidence>
<evidence type="ECO:0000256" key="11">
    <source>
        <dbReference type="ARBA" id="ARBA00023121"/>
    </source>
</evidence>
<dbReference type="GO" id="GO:0001726">
    <property type="term" value="C:ruffle"/>
    <property type="evidence" value="ECO:0007669"/>
    <property type="project" value="UniProtKB-SubCell"/>
</dbReference>
<dbReference type="GO" id="GO:0005544">
    <property type="term" value="F:calcium-dependent phospholipid binding"/>
    <property type="evidence" value="ECO:0007669"/>
    <property type="project" value="InterPro"/>
</dbReference>
<dbReference type="Pfam" id="PF23028">
    <property type="entry name" value="YbjQ_3"/>
    <property type="match status" value="1"/>
</dbReference>
<dbReference type="GO" id="GO:0010828">
    <property type="term" value="P:positive regulation of D-glucose transmembrane transport"/>
    <property type="evidence" value="ECO:0007669"/>
    <property type="project" value="TreeGrafter"/>
</dbReference>
<feature type="region of interest" description="Disordered" evidence="16">
    <location>
        <begin position="381"/>
        <end position="442"/>
    </location>
</feature>